<reference evidence="2 3" key="2">
    <citation type="submission" date="2017-10" db="EMBL/GenBank/DDBJ databases">
        <title>Extensive intraspecific genome diversity in a model arbuscular mycorrhizal fungus.</title>
        <authorList>
            <person name="Chen E.C.H."/>
            <person name="Morin E."/>
            <person name="Baudet D."/>
            <person name="Noel J."/>
            <person name="Ndikumana S."/>
            <person name="Charron P."/>
            <person name="St-Onge C."/>
            <person name="Giorgi J."/>
            <person name="Grigoriev I.V."/>
            <person name="Roux C."/>
            <person name="Martin F.M."/>
            <person name="Corradi N."/>
        </authorList>
    </citation>
    <scope>NUCLEOTIDE SEQUENCE [LARGE SCALE GENOMIC DNA]</scope>
    <source>
        <strain evidence="2 3">C2</strain>
    </source>
</reference>
<evidence type="ECO:0000313" key="3">
    <source>
        <dbReference type="Proteomes" id="UP000233469"/>
    </source>
</evidence>
<proteinExistence type="predicted"/>
<dbReference type="VEuPathDB" id="FungiDB:FUN_011276"/>
<protein>
    <recommendedName>
        <fullName evidence="4">Restriction endonuclease domain-containing protein</fullName>
    </recommendedName>
</protein>
<evidence type="ECO:0000256" key="1">
    <source>
        <dbReference type="SAM" id="MobiDB-lite"/>
    </source>
</evidence>
<evidence type="ECO:0008006" key="4">
    <source>
        <dbReference type="Google" id="ProtNLM"/>
    </source>
</evidence>
<comment type="caution">
    <text evidence="2">The sequence shown here is derived from an EMBL/GenBank/DDBJ whole genome shotgun (WGS) entry which is preliminary data.</text>
</comment>
<dbReference type="AlphaFoldDB" id="A0A2N1MK09"/>
<reference evidence="2 3" key="1">
    <citation type="submission" date="2016-04" db="EMBL/GenBank/DDBJ databases">
        <title>Genome analyses suggest a sexual origin of heterokaryosis in a supposedly ancient asexual fungus.</title>
        <authorList>
            <person name="Ropars J."/>
            <person name="Sedzielewska K."/>
            <person name="Noel J."/>
            <person name="Charron P."/>
            <person name="Farinelli L."/>
            <person name="Marton T."/>
            <person name="Kruger M."/>
            <person name="Pelin A."/>
            <person name="Brachmann A."/>
            <person name="Corradi N."/>
        </authorList>
    </citation>
    <scope>NUCLEOTIDE SEQUENCE [LARGE SCALE GENOMIC DNA]</scope>
    <source>
        <strain evidence="2 3">C2</strain>
    </source>
</reference>
<dbReference type="VEuPathDB" id="FungiDB:RhiirFUN_009152"/>
<organism evidence="2 3">
    <name type="scientific">Rhizophagus irregularis</name>
    <dbReference type="NCBI Taxonomy" id="588596"/>
    <lineage>
        <taxon>Eukaryota</taxon>
        <taxon>Fungi</taxon>
        <taxon>Fungi incertae sedis</taxon>
        <taxon>Mucoromycota</taxon>
        <taxon>Glomeromycotina</taxon>
        <taxon>Glomeromycetes</taxon>
        <taxon>Glomerales</taxon>
        <taxon>Glomeraceae</taxon>
        <taxon>Rhizophagus</taxon>
    </lineage>
</organism>
<accession>A0A2N1MK09</accession>
<feature type="compositionally biased region" description="Pro residues" evidence="1">
    <location>
        <begin position="378"/>
        <end position="394"/>
    </location>
</feature>
<dbReference type="Proteomes" id="UP000233469">
    <property type="component" value="Unassembled WGS sequence"/>
</dbReference>
<sequence length="417" mass="47071">MSTASSADESDASRYSLSYVSKKRKGAKVESASAPKRRSQRIASQSSDLTVATSQLRLSSSLSSSYDLNNPVVSDTSTNIVSNVNTDTNMDINVEDTDTNMEKEANEKEKEWWAGKGSLGSLDIDEERLPLILARDVKYNNFITRVEKIKSRRYFDYRNGTVTIIELPTGEHESADDELRSLFKNAVNNNTTPQDGVDGWGAKSLYTNLQTREYEEPDACFVPRRLLDPQNPALNPCDFNGNPWPTIIFEVCSSESLAHMRRKINNHWLAPNRCEDVIVIKIGAWRTRRRNQTRRPLRRLRCLKFCRTATLQQNPNATTFDAIEEIEFGSVHANGRESQFCTGPHMKWITIDCNCIFTGCPQPPPLPSFHAVISSQPFPQPQGPQPQPQPPYPLQRPGVAIDLYDIQQMIFRAMGPN</sequence>
<feature type="region of interest" description="Disordered" evidence="1">
    <location>
        <begin position="374"/>
        <end position="396"/>
    </location>
</feature>
<evidence type="ECO:0000313" key="2">
    <source>
        <dbReference type="EMBL" id="PKK61977.1"/>
    </source>
</evidence>
<dbReference type="EMBL" id="LLXL01002061">
    <property type="protein sequence ID" value="PKK61977.1"/>
    <property type="molecule type" value="Genomic_DNA"/>
</dbReference>
<gene>
    <name evidence="2" type="ORF">RhiirC2_791050</name>
</gene>
<dbReference type="VEuPathDB" id="FungiDB:RhiirA1_443098"/>
<feature type="region of interest" description="Disordered" evidence="1">
    <location>
        <begin position="1"/>
        <end position="46"/>
    </location>
</feature>
<name>A0A2N1MK09_9GLOM</name>